<evidence type="ECO:0000259" key="3">
    <source>
        <dbReference type="Pfam" id="PF25597"/>
    </source>
</evidence>
<feature type="domain" description="Reverse transcriptase Ty1/copia-type" evidence="2">
    <location>
        <begin position="268"/>
        <end position="325"/>
    </location>
</feature>
<organism evidence="4">
    <name type="scientific">Tanacetum cinerariifolium</name>
    <name type="common">Dalmatian daisy</name>
    <name type="synonym">Chrysanthemum cinerariifolium</name>
    <dbReference type="NCBI Taxonomy" id="118510"/>
    <lineage>
        <taxon>Eukaryota</taxon>
        <taxon>Viridiplantae</taxon>
        <taxon>Streptophyta</taxon>
        <taxon>Embryophyta</taxon>
        <taxon>Tracheophyta</taxon>
        <taxon>Spermatophyta</taxon>
        <taxon>Magnoliopsida</taxon>
        <taxon>eudicotyledons</taxon>
        <taxon>Gunneridae</taxon>
        <taxon>Pentapetalae</taxon>
        <taxon>asterids</taxon>
        <taxon>campanulids</taxon>
        <taxon>Asterales</taxon>
        <taxon>Asteraceae</taxon>
        <taxon>Asteroideae</taxon>
        <taxon>Anthemideae</taxon>
        <taxon>Anthemidinae</taxon>
        <taxon>Tanacetum</taxon>
    </lineage>
</organism>
<dbReference type="Pfam" id="PF25597">
    <property type="entry name" value="SH3_retrovirus"/>
    <property type="match status" value="1"/>
</dbReference>
<dbReference type="Pfam" id="PF07727">
    <property type="entry name" value="RVT_2"/>
    <property type="match status" value="1"/>
</dbReference>
<dbReference type="PANTHER" id="PTHR11439">
    <property type="entry name" value="GAG-POL-RELATED RETROTRANSPOSON"/>
    <property type="match status" value="1"/>
</dbReference>
<sequence>MSFMRPFGCPVTILNNLDPLGKFDGKANKGFLVGYSINCKAFRVFNSRTRIVQETLHINFLVNKPNVAGIGPKWLFDINTLTMFMNYQPVVVGNQPNDNVGINEILNTDPKNTYDDVADDAFEVKENENDVYVSANESAKTYKKKHDENAKRDDKGKSIIDLITGVRDLRAKFKEFSFNSTNRVNAVSKPVNAVGPNPTNSTTNFNTASPSVNAVSLNFGIAGQSLFVDPSKYLDDPDMPELEDIVYSYDEEDVGAEADLSNLETNIRMDFKSAFLYGTIEEEVYVCQPPGFEDLAYLDKVYKVVKALYGLHQATRAWKCGFTDVKSASTPIKTEKPLLKDPDGEDVNVHIYRFQVTPKVSHLQAVKRIFRYLKGKSHLGLWYPRDSPFNMVAYSNSDYARASLNRKSTTGGCQFLGCRLISWQYIKQTVVATSSTEAEYIDFETRFVPQTKLSAEQAFWSWYSVNSKEPNLSSSTTIVEVPKECPKVSMVNSSLKKLKFHLASFDVVVKERTTTTAITEGTKKVLVITALKETLSKLKGKVVVNEAVTLHPIGPELLKIDVAPLAPKLRNNITAHNDYLKHTQEETATLREIVENERLVNPLNTSLYYALGNVCPLTRITTTAIVPLRKPIPIESNTTKPVVTLVYSRKSKAAQKKVLVSNSKINKSLVSRKKEPNNSWGSTSSNVPSSIIECMNDHVAKIMGYGDYKIGNVTISRVYFVEGLGHNLFSLGQFCDSDLEVAFRQHTCFIRNLDGVGLLTGSRENKIFLDTTPTPQDTPPPYQPPTPHDIPLQDQPTTPYDSPMPLLTTLMETCATLSQKVFELEKDKNSPALDILQLKKRVKRLERKNKSNTSGLKRLRKGRTNLDAASKGVSTVIAPELVSTAEPTVFDDEDIAQKLRDEEVQKVAARDEQERADIEKALELQRQLDEREYDIDWSVVAEQVKER</sequence>
<dbReference type="AlphaFoldDB" id="A0A6L2MNZ3"/>
<feature type="region of interest" description="Disordered" evidence="1">
    <location>
        <begin position="771"/>
        <end position="797"/>
    </location>
</feature>
<evidence type="ECO:0000313" key="4">
    <source>
        <dbReference type="EMBL" id="GEU75673.1"/>
    </source>
</evidence>
<dbReference type="PANTHER" id="PTHR11439:SF495">
    <property type="entry name" value="REVERSE TRANSCRIPTASE, RNA-DEPENDENT DNA POLYMERASE-RELATED"/>
    <property type="match status" value="1"/>
</dbReference>
<feature type="compositionally biased region" description="Pro residues" evidence="1">
    <location>
        <begin position="776"/>
        <end position="788"/>
    </location>
</feature>
<dbReference type="CDD" id="cd09272">
    <property type="entry name" value="RNase_HI_RT_Ty1"/>
    <property type="match status" value="1"/>
</dbReference>
<evidence type="ECO:0000256" key="1">
    <source>
        <dbReference type="SAM" id="MobiDB-lite"/>
    </source>
</evidence>
<accession>A0A6L2MNZ3</accession>
<gene>
    <name evidence="4" type="ORF">Tci_047651</name>
</gene>
<feature type="non-terminal residue" evidence="4">
    <location>
        <position position="947"/>
    </location>
</feature>
<protein>
    <submittedName>
        <fullName evidence="4">Uncharacterized protein</fullName>
    </submittedName>
</protein>
<comment type="caution">
    <text evidence="4">The sequence shown here is derived from an EMBL/GenBank/DDBJ whole genome shotgun (WGS) entry which is preliminary data.</text>
</comment>
<reference evidence="4" key="1">
    <citation type="journal article" date="2019" name="Sci. Rep.">
        <title>Draft genome of Tanacetum cinerariifolium, the natural source of mosquito coil.</title>
        <authorList>
            <person name="Yamashiro T."/>
            <person name="Shiraishi A."/>
            <person name="Satake H."/>
            <person name="Nakayama K."/>
        </authorList>
    </citation>
    <scope>NUCLEOTIDE SEQUENCE</scope>
</reference>
<name>A0A6L2MNZ3_TANCI</name>
<dbReference type="InterPro" id="IPR013103">
    <property type="entry name" value="RVT_2"/>
</dbReference>
<dbReference type="InterPro" id="IPR057670">
    <property type="entry name" value="SH3_retrovirus"/>
</dbReference>
<dbReference type="EMBL" id="BKCJ010007128">
    <property type="protein sequence ID" value="GEU75673.1"/>
    <property type="molecule type" value="Genomic_DNA"/>
</dbReference>
<feature type="domain" description="Retroviral polymerase SH3-like" evidence="3">
    <location>
        <begin position="9"/>
        <end position="61"/>
    </location>
</feature>
<evidence type="ECO:0000259" key="2">
    <source>
        <dbReference type="Pfam" id="PF07727"/>
    </source>
</evidence>
<proteinExistence type="predicted"/>